<gene>
    <name evidence="5" type="ORF">MEBOL_003989</name>
</gene>
<sequence>MSTTSPVRCVLKAQSLNGENPVWDADSGRLFWLCLREPALHAFDPRTGQDTSWKMPASLGSYALTRTGAVVALRTGLFDFTFDDGSLRFLAPPPFDPRRFVFNDGALDRQGRFWIGPMYEPLEPGDASPAPREAPFWRYDGEGKWHAGTRPVQIANALAWSPDGRTLYFGDTPRKTIWAADYDPHLGLPLNERVFARVEEGSGPDGASVDSEGFLWCAIHGAGKVVRFDPTGRVEREVRMPVRNPTKPAFGGEDLKTIYVTSANHTLSEAERRQRPEEGNLFAFEAPVAGLPGIRFVPPSGK</sequence>
<dbReference type="RefSeq" id="WP_095978969.1">
    <property type="nucleotide sequence ID" value="NZ_CP022163.1"/>
</dbReference>
<dbReference type="OrthoDB" id="241638at2"/>
<evidence type="ECO:0000256" key="3">
    <source>
        <dbReference type="PIRSR" id="PIRSR605511-2"/>
    </source>
</evidence>
<dbReference type="EMBL" id="CP022163">
    <property type="protein sequence ID" value="ATB30528.1"/>
    <property type="molecule type" value="Genomic_DNA"/>
</dbReference>
<feature type="binding site" evidence="3">
    <location>
        <position position="205"/>
    </location>
    <ligand>
        <name>a divalent metal cation</name>
        <dbReference type="ChEBI" id="CHEBI:60240"/>
    </ligand>
</feature>
<dbReference type="AlphaFoldDB" id="A0A250IGY2"/>
<dbReference type="PANTHER" id="PTHR10907">
    <property type="entry name" value="REGUCALCIN"/>
    <property type="match status" value="1"/>
</dbReference>
<comment type="similarity">
    <text evidence="1">Belongs to the SMP-30/CGR1 family.</text>
</comment>
<dbReference type="Gene3D" id="2.120.10.30">
    <property type="entry name" value="TolB, C-terminal domain"/>
    <property type="match status" value="1"/>
</dbReference>
<organism evidence="5 6">
    <name type="scientific">Melittangium boletus DSM 14713</name>
    <dbReference type="NCBI Taxonomy" id="1294270"/>
    <lineage>
        <taxon>Bacteria</taxon>
        <taxon>Pseudomonadati</taxon>
        <taxon>Myxococcota</taxon>
        <taxon>Myxococcia</taxon>
        <taxon>Myxococcales</taxon>
        <taxon>Cystobacterineae</taxon>
        <taxon>Archangiaceae</taxon>
        <taxon>Melittangium</taxon>
    </lineage>
</organism>
<keyword evidence="3" id="KW-0862">Zinc</keyword>
<dbReference type="InterPro" id="IPR013658">
    <property type="entry name" value="SGL"/>
</dbReference>
<reference evidence="5 6" key="1">
    <citation type="submission" date="2017-06" db="EMBL/GenBank/DDBJ databases">
        <authorList>
            <person name="Kim H.J."/>
            <person name="Triplett B.A."/>
        </authorList>
    </citation>
    <scope>NUCLEOTIDE SEQUENCE [LARGE SCALE GENOMIC DNA]</scope>
    <source>
        <strain evidence="5 6">DSM 14713</strain>
    </source>
</reference>
<dbReference type="GO" id="GO:0019853">
    <property type="term" value="P:L-ascorbic acid biosynthetic process"/>
    <property type="evidence" value="ECO:0007669"/>
    <property type="project" value="TreeGrafter"/>
</dbReference>
<dbReference type="KEGG" id="mbd:MEBOL_003989"/>
<evidence type="ECO:0000256" key="1">
    <source>
        <dbReference type="ARBA" id="ARBA00008853"/>
    </source>
</evidence>
<dbReference type="InterPro" id="IPR011042">
    <property type="entry name" value="6-blade_b-propeller_TolB-like"/>
</dbReference>
<dbReference type="PRINTS" id="PR01790">
    <property type="entry name" value="SMP30FAMILY"/>
</dbReference>
<dbReference type="GO" id="GO:0004341">
    <property type="term" value="F:gluconolactonase activity"/>
    <property type="evidence" value="ECO:0007669"/>
    <property type="project" value="TreeGrafter"/>
</dbReference>
<feature type="binding site" evidence="3">
    <location>
        <position position="19"/>
    </location>
    <ligand>
        <name>a divalent metal cation</name>
        <dbReference type="ChEBI" id="CHEBI:60240"/>
    </ligand>
</feature>
<feature type="binding site" evidence="3">
    <location>
        <position position="103"/>
    </location>
    <ligand>
        <name>substrate</name>
    </ligand>
</feature>
<dbReference type="GO" id="GO:0005509">
    <property type="term" value="F:calcium ion binding"/>
    <property type="evidence" value="ECO:0007669"/>
    <property type="project" value="TreeGrafter"/>
</dbReference>
<evidence type="ECO:0000313" key="6">
    <source>
        <dbReference type="Proteomes" id="UP000217289"/>
    </source>
</evidence>
<dbReference type="SUPFAM" id="SSF63829">
    <property type="entry name" value="Calcium-dependent phosphotriesterase"/>
    <property type="match status" value="1"/>
</dbReference>
<dbReference type="Proteomes" id="UP000217289">
    <property type="component" value="Chromosome"/>
</dbReference>
<feature type="binding site" evidence="3">
    <location>
        <position position="156"/>
    </location>
    <ligand>
        <name>a divalent metal cation</name>
        <dbReference type="ChEBI" id="CHEBI:60240"/>
    </ligand>
</feature>
<evidence type="ECO:0000313" key="5">
    <source>
        <dbReference type="EMBL" id="ATB30528.1"/>
    </source>
</evidence>
<dbReference type="InterPro" id="IPR005511">
    <property type="entry name" value="SMP-30"/>
</dbReference>
<keyword evidence="6" id="KW-1185">Reference proteome</keyword>
<name>A0A250IGY2_9BACT</name>
<dbReference type="PANTHER" id="PTHR10907:SF47">
    <property type="entry name" value="REGUCALCIN"/>
    <property type="match status" value="1"/>
</dbReference>
<dbReference type="Pfam" id="PF08450">
    <property type="entry name" value="SGL"/>
    <property type="match status" value="1"/>
</dbReference>
<proteinExistence type="inferred from homology"/>
<keyword evidence="3" id="KW-0479">Metal-binding</keyword>
<evidence type="ECO:0000259" key="4">
    <source>
        <dbReference type="Pfam" id="PF08450"/>
    </source>
</evidence>
<feature type="domain" description="SMP-30/Gluconolactonase/LRE-like region" evidence="4">
    <location>
        <begin position="18"/>
        <end position="264"/>
    </location>
</feature>
<comment type="cofactor">
    <cofactor evidence="3">
        <name>Zn(2+)</name>
        <dbReference type="ChEBI" id="CHEBI:29105"/>
    </cofactor>
    <text evidence="3">Binds 1 divalent metal cation per subunit.</text>
</comment>
<evidence type="ECO:0000256" key="2">
    <source>
        <dbReference type="PIRSR" id="PIRSR605511-1"/>
    </source>
</evidence>
<feature type="active site" description="Proton donor/acceptor" evidence="2">
    <location>
        <position position="205"/>
    </location>
</feature>
<accession>A0A250IGY2</accession>
<protein>
    <submittedName>
        <fullName evidence="5">Gluconolactonase</fullName>
    </submittedName>
</protein>